<organism evidence="1 2">
    <name type="scientific">Pyropia yezoensis</name>
    <name type="common">Susabi-nori</name>
    <name type="synonym">Porphyra yezoensis</name>
    <dbReference type="NCBI Taxonomy" id="2788"/>
    <lineage>
        <taxon>Eukaryota</taxon>
        <taxon>Rhodophyta</taxon>
        <taxon>Bangiophyceae</taxon>
        <taxon>Bangiales</taxon>
        <taxon>Bangiaceae</taxon>
        <taxon>Pyropia</taxon>
    </lineage>
</organism>
<comment type="caution">
    <text evidence="1">The sequence shown here is derived from an EMBL/GenBank/DDBJ whole genome shotgun (WGS) entry which is preliminary data.</text>
</comment>
<evidence type="ECO:0000313" key="1">
    <source>
        <dbReference type="EMBL" id="KAK1869465.1"/>
    </source>
</evidence>
<gene>
    <name evidence="1" type="ORF">I4F81_011941</name>
</gene>
<sequence>MSIQAGPFIFPRPPSGLCRTPTMETSLHGRLPCFLAPALPLRGSALSGAPAAPPARLAGGRACRTRAPQRPRGHPPPPPPCCQHQPPASAIPSQGGMENGSTAAGATAPTPPALLPRLAFVGSGNMARAIAAGVLAAGRATPAAPGGLPPSALYACNRSAGGRDAMAALGVPADHLYDSAAGMLAALNGDSPPPPDGAAPDIVVLAVKPQGAPAVLAELAPLWAASPPRTLLSVVAGMDTATLAGRLTPPGGGSGDAAAAAAAAAAAPPRVVRAMPNVAAAVGRSTTTVSAGADVPPADVAAAAALLSAVGTVEVLPEGLQDAATALAGTAPSWVALWVEALADAGVAAGLPRDAALRLAVGGVGGAAALLDGGGHPAVVRNAVESPGGVTIAGVLALERGGVRAAVADAVAVSVAKSAALGKDC</sequence>
<dbReference type="EMBL" id="CM020620">
    <property type="protein sequence ID" value="KAK1869465.1"/>
    <property type="molecule type" value="Genomic_DNA"/>
</dbReference>
<proteinExistence type="predicted"/>
<evidence type="ECO:0000313" key="2">
    <source>
        <dbReference type="Proteomes" id="UP000798662"/>
    </source>
</evidence>
<protein>
    <submittedName>
        <fullName evidence="1">Uncharacterized protein</fullName>
    </submittedName>
</protein>
<dbReference type="Proteomes" id="UP000798662">
    <property type="component" value="Chromosome 3"/>
</dbReference>
<keyword evidence="2" id="KW-1185">Reference proteome</keyword>
<accession>A0ACC3CHP6</accession>
<name>A0ACC3CHP6_PYRYE</name>
<reference evidence="1" key="1">
    <citation type="submission" date="2019-11" db="EMBL/GenBank/DDBJ databases">
        <title>Nori genome reveals adaptations in red seaweeds to the harsh intertidal environment.</title>
        <authorList>
            <person name="Wang D."/>
            <person name="Mao Y."/>
        </authorList>
    </citation>
    <scope>NUCLEOTIDE SEQUENCE</scope>
    <source>
        <tissue evidence="1">Gametophyte</tissue>
    </source>
</reference>